<dbReference type="EC" id="2.7.11.1" evidence="1"/>
<dbReference type="Gene3D" id="3.30.200.20">
    <property type="entry name" value="Phosphorylase Kinase, domain 1"/>
    <property type="match status" value="1"/>
</dbReference>
<feature type="compositionally biased region" description="Low complexity" evidence="7">
    <location>
        <begin position="294"/>
        <end position="303"/>
    </location>
</feature>
<evidence type="ECO:0000256" key="6">
    <source>
        <dbReference type="ARBA" id="ARBA00022840"/>
    </source>
</evidence>
<evidence type="ECO:0000256" key="5">
    <source>
        <dbReference type="ARBA" id="ARBA00022777"/>
    </source>
</evidence>
<dbReference type="GO" id="GO:0005524">
    <property type="term" value="F:ATP binding"/>
    <property type="evidence" value="ECO:0007669"/>
    <property type="project" value="UniProtKB-KW"/>
</dbReference>
<evidence type="ECO:0000256" key="4">
    <source>
        <dbReference type="ARBA" id="ARBA00022741"/>
    </source>
</evidence>
<evidence type="ECO:0000313" key="9">
    <source>
        <dbReference type="EMBL" id="NNH71316.1"/>
    </source>
</evidence>
<protein>
    <recommendedName>
        <fullName evidence="1">non-specific serine/threonine protein kinase</fullName>
        <ecNumber evidence="1">2.7.11.1</ecNumber>
    </recommendedName>
</protein>
<evidence type="ECO:0000256" key="3">
    <source>
        <dbReference type="ARBA" id="ARBA00022679"/>
    </source>
</evidence>
<dbReference type="SUPFAM" id="SSF56112">
    <property type="entry name" value="Protein kinase-like (PK-like)"/>
    <property type="match status" value="1"/>
</dbReference>
<keyword evidence="3" id="KW-0808">Transferase</keyword>
<dbReference type="PANTHER" id="PTHR43289:SF6">
    <property type="entry name" value="SERINE_THREONINE-PROTEIN KINASE NEKL-3"/>
    <property type="match status" value="1"/>
</dbReference>
<proteinExistence type="predicted"/>
<keyword evidence="2 9" id="KW-0723">Serine/threonine-protein kinase</keyword>
<dbReference type="PROSITE" id="PS00108">
    <property type="entry name" value="PROTEIN_KINASE_ST"/>
    <property type="match status" value="1"/>
</dbReference>
<name>A0A849C1F4_9NOCA</name>
<dbReference type="RefSeq" id="WP_067520954.1">
    <property type="nucleotide sequence ID" value="NZ_JABELX010000005.1"/>
</dbReference>
<accession>A0A849C1F4</accession>
<dbReference type="CDD" id="cd14014">
    <property type="entry name" value="STKc_PknB_like"/>
    <property type="match status" value="1"/>
</dbReference>
<evidence type="ECO:0000313" key="10">
    <source>
        <dbReference type="Proteomes" id="UP000586827"/>
    </source>
</evidence>
<dbReference type="SMART" id="SM00220">
    <property type="entry name" value="S_TKc"/>
    <property type="match status" value="1"/>
</dbReference>
<dbReference type="Proteomes" id="UP000586827">
    <property type="component" value="Unassembled WGS sequence"/>
</dbReference>
<keyword evidence="5 9" id="KW-0418">Kinase</keyword>
<organism evidence="9 10">
    <name type="scientific">Nocardia uniformis</name>
    <dbReference type="NCBI Taxonomy" id="53432"/>
    <lineage>
        <taxon>Bacteria</taxon>
        <taxon>Bacillati</taxon>
        <taxon>Actinomycetota</taxon>
        <taxon>Actinomycetes</taxon>
        <taxon>Mycobacteriales</taxon>
        <taxon>Nocardiaceae</taxon>
        <taxon>Nocardia</taxon>
    </lineage>
</organism>
<dbReference type="AlphaFoldDB" id="A0A849C1F4"/>
<evidence type="ECO:0000256" key="7">
    <source>
        <dbReference type="SAM" id="MobiDB-lite"/>
    </source>
</evidence>
<dbReference type="GO" id="GO:0004674">
    <property type="term" value="F:protein serine/threonine kinase activity"/>
    <property type="evidence" value="ECO:0007669"/>
    <property type="project" value="UniProtKB-KW"/>
</dbReference>
<dbReference type="Pfam" id="PF00069">
    <property type="entry name" value="Pkinase"/>
    <property type="match status" value="1"/>
</dbReference>
<feature type="region of interest" description="Disordered" evidence="7">
    <location>
        <begin position="278"/>
        <end position="310"/>
    </location>
</feature>
<dbReference type="InterPro" id="IPR011009">
    <property type="entry name" value="Kinase-like_dom_sf"/>
</dbReference>
<keyword evidence="4" id="KW-0547">Nucleotide-binding</keyword>
<reference evidence="9 10" key="1">
    <citation type="submission" date="2020-05" db="EMBL/GenBank/DDBJ databases">
        <title>MicrobeNet Type strains.</title>
        <authorList>
            <person name="Nicholson A.C."/>
        </authorList>
    </citation>
    <scope>NUCLEOTIDE SEQUENCE [LARGE SCALE GENOMIC DNA]</scope>
    <source>
        <strain evidence="9 10">JCM 3224</strain>
    </source>
</reference>
<keyword evidence="10" id="KW-1185">Reference proteome</keyword>
<feature type="domain" description="Protein kinase" evidence="8">
    <location>
        <begin position="11"/>
        <end position="274"/>
    </location>
</feature>
<comment type="caution">
    <text evidence="9">The sequence shown here is derived from an EMBL/GenBank/DDBJ whole genome shotgun (WGS) entry which is preliminary data.</text>
</comment>
<dbReference type="PROSITE" id="PS50011">
    <property type="entry name" value="PROTEIN_KINASE_DOM"/>
    <property type="match status" value="1"/>
</dbReference>
<dbReference type="Gene3D" id="1.10.510.10">
    <property type="entry name" value="Transferase(Phosphotransferase) domain 1"/>
    <property type="match status" value="1"/>
</dbReference>
<evidence type="ECO:0000259" key="8">
    <source>
        <dbReference type="PROSITE" id="PS50011"/>
    </source>
</evidence>
<sequence>MLEEGTTFAGYRIERRLGSGGMGAVFLARHPRLPRMDALKVLSDVHRGDEEFQARFLREAEVAARLQHPNLVAVRDRGEQDGHLWISMQYVDGADLAELIRGGPLVVPPPRMLHILTETARGLDEIHRAGLLHRDVKPANILVAAQPDAPDRVLVTDFGIARPADDSATIGDDGKVTATLAYAAPEQLSAAVLDHRVDVYALGCTLFEMLTGSVPFPRGSTAAVIYAHLHEPPPRPSERNPLIPAGFDTVIATALAKDPNLRYQNCRALAEAARAAAGGADPRGGSGAPPVPVPASAHSDPAALSSVTSAPSAPRRRRLIGATLLTVLLSVAAVLTMALRDNDTDARSNVPQTMPAPRVATEWGEYAYVAEAFPELLPFSPDYFGFRETRQCRPRSEGKEISFSKSVASADVLCAGDYDPVVTLDVFCNADRSAIEPHSAINPVEGQEKWTRSSGTGFARWGTFTTVKNLTAGYIEIFFDDPDRNFCYLYATSRTNGADLRNRWWVDVPV</sequence>
<dbReference type="InterPro" id="IPR000719">
    <property type="entry name" value="Prot_kinase_dom"/>
</dbReference>
<gene>
    <name evidence="9" type="ORF">HLB23_15840</name>
</gene>
<evidence type="ECO:0000256" key="1">
    <source>
        <dbReference type="ARBA" id="ARBA00012513"/>
    </source>
</evidence>
<evidence type="ECO:0000256" key="2">
    <source>
        <dbReference type="ARBA" id="ARBA00022527"/>
    </source>
</evidence>
<keyword evidence="6" id="KW-0067">ATP-binding</keyword>
<dbReference type="EMBL" id="JABELX010000005">
    <property type="protein sequence ID" value="NNH71316.1"/>
    <property type="molecule type" value="Genomic_DNA"/>
</dbReference>
<dbReference type="InterPro" id="IPR008271">
    <property type="entry name" value="Ser/Thr_kinase_AS"/>
</dbReference>
<dbReference type="PANTHER" id="PTHR43289">
    <property type="entry name" value="MITOGEN-ACTIVATED PROTEIN KINASE KINASE KINASE 20-RELATED"/>
    <property type="match status" value="1"/>
</dbReference>